<evidence type="ECO:0000256" key="4">
    <source>
        <dbReference type="ARBA" id="ARBA00023172"/>
    </source>
</evidence>
<dbReference type="PROSITE" id="PS51898">
    <property type="entry name" value="TYR_RECOMBINASE"/>
    <property type="match status" value="1"/>
</dbReference>
<keyword evidence="3" id="KW-0238">DNA-binding</keyword>
<dbReference type="InterPro" id="IPR011010">
    <property type="entry name" value="DNA_brk_join_enz"/>
</dbReference>
<keyword evidence="2" id="KW-0229">DNA integration</keyword>
<evidence type="ECO:0000259" key="5">
    <source>
        <dbReference type="PROSITE" id="PS51898"/>
    </source>
</evidence>
<dbReference type="InterPro" id="IPR050090">
    <property type="entry name" value="Tyrosine_recombinase_XerCD"/>
</dbReference>
<name>A0A2S3R1Q7_VIBVL</name>
<dbReference type="InterPro" id="IPR002104">
    <property type="entry name" value="Integrase_catalytic"/>
</dbReference>
<dbReference type="GO" id="GO:0015074">
    <property type="term" value="P:DNA integration"/>
    <property type="evidence" value="ECO:0007669"/>
    <property type="project" value="UniProtKB-KW"/>
</dbReference>
<dbReference type="EMBL" id="PDGH01000101">
    <property type="protein sequence ID" value="POB47048.1"/>
    <property type="molecule type" value="Genomic_DNA"/>
</dbReference>
<dbReference type="GO" id="GO:0005737">
    <property type="term" value="C:cytoplasm"/>
    <property type="evidence" value="ECO:0007669"/>
    <property type="project" value="UniProtKB-SubCell"/>
</dbReference>
<dbReference type="Proteomes" id="UP000237466">
    <property type="component" value="Unassembled WGS sequence"/>
</dbReference>
<accession>A0A2S3R1Q7</accession>
<dbReference type="PANTHER" id="PTHR30349:SF77">
    <property type="entry name" value="TYROSINE RECOMBINASE XERC"/>
    <property type="match status" value="1"/>
</dbReference>
<dbReference type="InterPro" id="IPR010998">
    <property type="entry name" value="Integrase_recombinase_N"/>
</dbReference>
<dbReference type="InterPro" id="IPR013762">
    <property type="entry name" value="Integrase-like_cat_sf"/>
</dbReference>
<sequence>MQFYPLFPPIGSIEDYTVCVESSLLTTIRKIPTAMASYEWAIEYLKEFDNQPNSFLAVRKDLNLFFNWAWLVAGKDIIELNRVDMNDFIKFGNTPPLELIGKNSPSMFLVDKKTGQVSINPNWLPFTNKKLPQPYQRKQSSLTAQLSNLSGFFIFLADVDYFEKNPAAVAIRNLTSNRFSNLAVDDDDMKDKALNGLQLKYALRAVEQMAKEDPVRHERTRFLIYFLLLAYPRVSEISARFGYSPTMSDFKMRRGEGLKKHYTFFIPSSKRGKSRNVMITQRLLDALSRYRNYLGMSDFPSKDDNTPLFVRHRAGTHGRQAHELNANLGKGQIGELVKAVFSRAASLLREDNFFEDADDITGRSCHCWRHTGISMDLHSGRSKMVVMKCSGHSTEAVLAIYTHSDIEQRAESLSLKDSYIFDSL</sequence>
<evidence type="ECO:0000313" key="6">
    <source>
        <dbReference type="EMBL" id="POB47048.1"/>
    </source>
</evidence>
<comment type="caution">
    <text evidence="6">The sequence shown here is derived from an EMBL/GenBank/DDBJ whole genome shotgun (WGS) entry which is preliminary data.</text>
</comment>
<evidence type="ECO:0000256" key="3">
    <source>
        <dbReference type="ARBA" id="ARBA00023125"/>
    </source>
</evidence>
<reference evidence="6 7" key="1">
    <citation type="journal article" date="2018" name="Front. Microbiol.">
        <title>Phylogeny of Vibrio vulnificus from the Analysis of the Core-Genome: Implications for Intra-Species Taxonomy.</title>
        <authorList>
            <person name="Roig F.J."/>
            <person name="Gonzalez-Candelas F."/>
            <person name="Sanjuan E."/>
            <person name="Fouz B."/>
            <person name="Feil E.J."/>
            <person name="Llorens C."/>
            <person name="Baker-Austin C."/>
            <person name="Oliver J.D."/>
            <person name="Danin-Poleg Y."/>
            <person name="Gibas C.J."/>
            <person name="Kashi Y."/>
            <person name="Gulig P.A."/>
            <person name="Morrison S.S."/>
            <person name="Amaro C."/>
        </authorList>
    </citation>
    <scope>NUCLEOTIDE SEQUENCE [LARGE SCALE GENOMIC DNA]</scope>
    <source>
        <strain evidence="6 7">CECT4608</strain>
    </source>
</reference>
<evidence type="ECO:0000256" key="1">
    <source>
        <dbReference type="ARBA" id="ARBA00004496"/>
    </source>
</evidence>
<dbReference type="PANTHER" id="PTHR30349">
    <property type="entry name" value="PHAGE INTEGRASE-RELATED"/>
    <property type="match status" value="1"/>
</dbReference>
<dbReference type="Gene3D" id="1.10.150.130">
    <property type="match status" value="1"/>
</dbReference>
<dbReference type="SUPFAM" id="SSF56349">
    <property type="entry name" value="DNA breaking-rejoining enzymes"/>
    <property type="match status" value="1"/>
</dbReference>
<keyword evidence="4" id="KW-0233">DNA recombination</keyword>
<evidence type="ECO:0000256" key="2">
    <source>
        <dbReference type="ARBA" id="ARBA00022908"/>
    </source>
</evidence>
<comment type="subcellular location">
    <subcellularLocation>
        <location evidence="1">Cytoplasm</location>
    </subcellularLocation>
</comment>
<dbReference type="GO" id="GO:0003677">
    <property type="term" value="F:DNA binding"/>
    <property type="evidence" value="ECO:0007669"/>
    <property type="project" value="UniProtKB-KW"/>
</dbReference>
<dbReference type="Gene3D" id="1.10.443.10">
    <property type="entry name" value="Intergrase catalytic core"/>
    <property type="match status" value="1"/>
</dbReference>
<dbReference type="CDD" id="cd00397">
    <property type="entry name" value="DNA_BRE_C"/>
    <property type="match status" value="1"/>
</dbReference>
<dbReference type="GO" id="GO:0006310">
    <property type="term" value="P:DNA recombination"/>
    <property type="evidence" value="ECO:0007669"/>
    <property type="project" value="UniProtKB-KW"/>
</dbReference>
<dbReference type="AlphaFoldDB" id="A0A2S3R1Q7"/>
<dbReference type="RefSeq" id="WP_095665246.1">
    <property type="nucleotide sequence ID" value="NZ_PDGH01000101.1"/>
</dbReference>
<organism evidence="6 7">
    <name type="scientific">Vibrio vulnificus</name>
    <dbReference type="NCBI Taxonomy" id="672"/>
    <lineage>
        <taxon>Bacteria</taxon>
        <taxon>Pseudomonadati</taxon>
        <taxon>Pseudomonadota</taxon>
        <taxon>Gammaproteobacteria</taxon>
        <taxon>Vibrionales</taxon>
        <taxon>Vibrionaceae</taxon>
        <taxon>Vibrio</taxon>
    </lineage>
</organism>
<protein>
    <submittedName>
        <fullName evidence="6">Site-specific integrase</fullName>
    </submittedName>
</protein>
<gene>
    <name evidence="6" type="ORF">CRN52_13300</name>
</gene>
<evidence type="ECO:0000313" key="7">
    <source>
        <dbReference type="Proteomes" id="UP000237466"/>
    </source>
</evidence>
<proteinExistence type="predicted"/>
<feature type="domain" description="Tyr recombinase" evidence="5">
    <location>
        <begin position="189"/>
        <end position="414"/>
    </location>
</feature>